<reference evidence="4" key="1">
    <citation type="submission" date="2011-12" db="EMBL/GenBank/DDBJ databases">
        <authorList>
            <consortium name="The Broad Institute Genome Sequencing Platform"/>
            <person name="Russ C."/>
            <person name="Tyler B."/>
            <person name="Panabieres F."/>
            <person name="Shan W."/>
            <person name="Tripathy S."/>
            <person name="Grunwald N."/>
            <person name="Machado M."/>
            <person name="Young S.K."/>
            <person name="Zeng Q."/>
            <person name="Gargeya S."/>
            <person name="Fitzgerald M."/>
            <person name="Haas B."/>
            <person name="Abouelleil A."/>
            <person name="Alvarado L."/>
            <person name="Arachchi H.M."/>
            <person name="Berlin A."/>
            <person name="Chapman S.B."/>
            <person name="Gearin G."/>
            <person name="Goldberg J."/>
            <person name="Griggs A."/>
            <person name="Gujja S."/>
            <person name="Hansen M."/>
            <person name="Heiman D."/>
            <person name="Howarth C."/>
            <person name="Larimer J."/>
            <person name="Lui A."/>
            <person name="MacDonald P.J.P."/>
            <person name="McCowen C."/>
            <person name="Montmayeur A."/>
            <person name="Murphy C."/>
            <person name="Neiman D."/>
            <person name="Pearson M."/>
            <person name="Priest M."/>
            <person name="Roberts A."/>
            <person name="Saif S."/>
            <person name="Shea T."/>
            <person name="Sisk P."/>
            <person name="Stolte C."/>
            <person name="Sykes S."/>
            <person name="Wortman J."/>
            <person name="Nusbaum C."/>
            <person name="Birren B."/>
        </authorList>
    </citation>
    <scope>NUCLEOTIDE SEQUENCE [LARGE SCALE GENOMIC DNA]</scope>
    <source>
        <strain evidence="4">INRA-310</strain>
    </source>
</reference>
<feature type="region of interest" description="Disordered" evidence="1">
    <location>
        <begin position="81"/>
        <end position="125"/>
    </location>
</feature>
<dbReference type="PANTHER" id="PTHR46599">
    <property type="entry name" value="PIGGYBAC TRANSPOSABLE ELEMENT-DERIVED PROTEIN 4"/>
    <property type="match status" value="1"/>
</dbReference>
<proteinExistence type="predicted"/>
<dbReference type="Proteomes" id="UP000018817">
    <property type="component" value="Unassembled WGS sequence"/>
</dbReference>
<feature type="compositionally biased region" description="Low complexity" evidence="1">
    <location>
        <begin position="106"/>
        <end position="120"/>
    </location>
</feature>
<gene>
    <name evidence="3" type="ORF">PPTG_23336</name>
</gene>
<dbReference type="OrthoDB" id="143960at2759"/>
<dbReference type="GeneID" id="20191935"/>
<dbReference type="EMBL" id="KI669595">
    <property type="protein sequence ID" value="ETN06685.1"/>
    <property type="molecule type" value="Genomic_DNA"/>
</dbReference>
<evidence type="ECO:0000256" key="1">
    <source>
        <dbReference type="SAM" id="MobiDB-lite"/>
    </source>
</evidence>
<dbReference type="PANTHER" id="PTHR46599:SF3">
    <property type="entry name" value="PIGGYBAC TRANSPOSABLE ELEMENT-DERIVED PROTEIN 4"/>
    <property type="match status" value="1"/>
</dbReference>
<organism evidence="3 4">
    <name type="scientific">Phytophthora nicotianae (strain INRA-310)</name>
    <name type="common">Phytophthora parasitica</name>
    <dbReference type="NCBI Taxonomy" id="761204"/>
    <lineage>
        <taxon>Eukaryota</taxon>
        <taxon>Sar</taxon>
        <taxon>Stramenopiles</taxon>
        <taxon>Oomycota</taxon>
        <taxon>Peronosporomycetes</taxon>
        <taxon>Peronosporales</taxon>
        <taxon>Peronosporaceae</taxon>
        <taxon>Phytophthora</taxon>
    </lineage>
</organism>
<sequence>MTAPTAPAMKTTKARGISALTLASETGIISLASGSSAAAMKRKPRTHLARKAATLNMTLETAAKPADTGHTSGPLETLETAATVSSASDITRTSTPTVVNNKRKTSLSSSRSRGIPSGTPNTTEMNMDASLTVATAPPSSLSSDMSNASSTDLRLVSASVSGPTSSAQLPALIASLLDESESGDVDREEVICESERKRKRDVLLAANGNVNVCQEDEEGEFEIMISDGPSKDESSDFEDSKLASLNFTADWSDDAVAAYMADASRDINDDDTLLPLAKNKTEIKEWEMTGWEQVQASTAVQHEYPGLYQGEWGPTQDVLRFADSPINLFWFFFSKALLHTILDESNRYARQKVRRLSTHWSTSIVGAIPSGTFGAWMPRNRFDEIMRHLHFSDNTDPMAKQNRAWKIRPTINTLQTTFIQGYTSGPVLSFDEGMLPSHSKFNGTRTYMRDKPHKWGTKMFLTCCLRTSCCLRLEVYCGKKAHLSGPQTIDDKSGPAAVLRCMNKVLPKNRRAHYTVVIDRFYTSVALALELLANKIYSVGTIQTQRIGFPNELKDKRKKRPKDVPRGSYKIMRSKSVSAMSACCWWDIKPAYLLATGASTQEFSISRNTWVEGEPSEVPCPKLVKDYHHGMGGVDVHDQLRLQRYSVQIAFTFKKYYKTLFLGLLEMAVVNAYVVHRTHYTMLGRHIQPS</sequence>
<evidence type="ECO:0000313" key="4">
    <source>
        <dbReference type="Proteomes" id="UP000018817"/>
    </source>
</evidence>
<dbReference type="Pfam" id="PF13843">
    <property type="entry name" value="DDE_Tnp_1_7"/>
    <property type="match status" value="1"/>
</dbReference>
<name>W2Q331_PHYN3</name>
<accession>W2Q331</accession>
<reference evidence="3 4" key="2">
    <citation type="submission" date="2013-11" db="EMBL/GenBank/DDBJ databases">
        <title>The Genome Sequence of Phytophthora parasitica INRA-310.</title>
        <authorList>
            <consortium name="The Broad Institute Genomics Platform"/>
            <person name="Russ C."/>
            <person name="Tyler B."/>
            <person name="Panabieres F."/>
            <person name="Shan W."/>
            <person name="Tripathy S."/>
            <person name="Grunwald N."/>
            <person name="Machado M."/>
            <person name="Johnson C.S."/>
            <person name="Arredondo F."/>
            <person name="Hong C."/>
            <person name="Coffey M."/>
            <person name="Young S.K."/>
            <person name="Zeng Q."/>
            <person name="Gargeya S."/>
            <person name="Fitzgerald M."/>
            <person name="Abouelleil A."/>
            <person name="Alvarado L."/>
            <person name="Chapman S.B."/>
            <person name="Gainer-Dewar J."/>
            <person name="Goldberg J."/>
            <person name="Griggs A."/>
            <person name="Gujja S."/>
            <person name="Hansen M."/>
            <person name="Howarth C."/>
            <person name="Imamovic A."/>
            <person name="Ireland A."/>
            <person name="Larimer J."/>
            <person name="McCowan C."/>
            <person name="Murphy C."/>
            <person name="Pearson M."/>
            <person name="Poon T.W."/>
            <person name="Priest M."/>
            <person name="Roberts A."/>
            <person name="Saif S."/>
            <person name="Shea T."/>
            <person name="Sykes S."/>
            <person name="Wortman J."/>
            <person name="Nusbaum C."/>
            <person name="Birren B."/>
        </authorList>
    </citation>
    <scope>NUCLEOTIDE SEQUENCE [LARGE SCALE GENOMIC DNA]</scope>
    <source>
        <strain evidence="3 4">INRA-310</strain>
    </source>
</reference>
<dbReference type="VEuPathDB" id="FungiDB:PPTG_23336"/>
<protein>
    <recommendedName>
        <fullName evidence="2">PiggyBac transposable element-derived protein domain-containing protein</fullName>
    </recommendedName>
</protein>
<evidence type="ECO:0000259" key="2">
    <source>
        <dbReference type="Pfam" id="PF13843"/>
    </source>
</evidence>
<dbReference type="RefSeq" id="XP_008908177.1">
    <property type="nucleotide sequence ID" value="XM_008909929.1"/>
</dbReference>
<feature type="compositionally biased region" description="Polar residues" evidence="1">
    <location>
        <begin position="81"/>
        <end position="100"/>
    </location>
</feature>
<dbReference type="AlphaFoldDB" id="W2Q331"/>
<evidence type="ECO:0000313" key="3">
    <source>
        <dbReference type="EMBL" id="ETN06685.1"/>
    </source>
</evidence>
<dbReference type="InterPro" id="IPR029526">
    <property type="entry name" value="PGBD"/>
</dbReference>
<feature type="domain" description="PiggyBac transposable element-derived protein" evidence="2">
    <location>
        <begin position="353"/>
        <end position="673"/>
    </location>
</feature>